<dbReference type="InterPro" id="IPR036890">
    <property type="entry name" value="HATPase_C_sf"/>
</dbReference>
<keyword evidence="13" id="KW-1185">Reference proteome</keyword>
<dbReference type="EMBL" id="CP001999">
    <property type="protein sequence ID" value="ADG92512.1"/>
    <property type="molecule type" value="Genomic_DNA"/>
</dbReference>
<dbReference type="InterPro" id="IPR003594">
    <property type="entry name" value="HATPase_dom"/>
</dbReference>
<dbReference type="GO" id="GO:0005524">
    <property type="term" value="F:ATP binding"/>
    <property type="evidence" value="ECO:0007669"/>
    <property type="project" value="UniProtKB-KW"/>
</dbReference>
<dbReference type="PROSITE" id="PS50109">
    <property type="entry name" value="HIS_KIN"/>
    <property type="match status" value="1"/>
</dbReference>
<keyword evidence="10" id="KW-0812">Transmembrane</keyword>
<dbReference type="InterPro" id="IPR000014">
    <property type="entry name" value="PAS"/>
</dbReference>
<keyword evidence="5" id="KW-0547">Nucleotide-binding</keyword>
<gene>
    <name evidence="12" type="ordered locus">Arnit_0848</name>
</gene>
<dbReference type="RefSeq" id="WP_013134657.1">
    <property type="nucleotide sequence ID" value="NC_014166.1"/>
</dbReference>
<dbReference type="InterPro" id="IPR005467">
    <property type="entry name" value="His_kinase_dom"/>
</dbReference>
<name>D5V2T0_ARCNC</name>
<dbReference type="Gene3D" id="3.30.565.10">
    <property type="entry name" value="Histidine kinase-like ATPase, C-terminal domain"/>
    <property type="match status" value="1"/>
</dbReference>
<dbReference type="SUPFAM" id="SSF55874">
    <property type="entry name" value="ATPase domain of HSP90 chaperone/DNA topoisomerase II/histidine kinase"/>
    <property type="match status" value="1"/>
</dbReference>
<keyword evidence="9" id="KW-0175">Coiled coil</keyword>
<evidence type="ECO:0000256" key="1">
    <source>
        <dbReference type="ARBA" id="ARBA00000085"/>
    </source>
</evidence>
<evidence type="ECO:0000313" key="12">
    <source>
        <dbReference type="EMBL" id="ADG92512.1"/>
    </source>
</evidence>
<comment type="catalytic activity">
    <reaction evidence="1">
        <text>ATP + protein L-histidine = ADP + protein N-phospho-L-histidine.</text>
        <dbReference type="EC" id="2.7.13.3"/>
    </reaction>
</comment>
<evidence type="ECO:0000256" key="6">
    <source>
        <dbReference type="ARBA" id="ARBA00022777"/>
    </source>
</evidence>
<dbReference type="eggNOG" id="COG4191">
    <property type="taxonomic scope" value="Bacteria"/>
</dbReference>
<dbReference type="OrthoDB" id="9805967at2"/>
<dbReference type="CDD" id="cd00130">
    <property type="entry name" value="PAS"/>
    <property type="match status" value="1"/>
</dbReference>
<dbReference type="STRING" id="572480.Arnit_0848"/>
<dbReference type="PANTHER" id="PTHR43065:SF10">
    <property type="entry name" value="PEROXIDE STRESS-ACTIVATED HISTIDINE KINASE MAK3"/>
    <property type="match status" value="1"/>
</dbReference>
<dbReference type="InterPro" id="IPR035965">
    <property type="entry name" value="PAS-like_dom_sf"/>
</dbReference>
<keyword evidence="3" id="KW-0597">Phosphoprotein</keyword>
<dbReference type="Proteomes" id="UP000000939">
    <property type="component" value="Chromosome"/>
</dbReference>
<dbReference type="Pfam" id="PF13426">
    <property type="entry name" value="PAS_9"/>
    <property type="match status" value="1"/>
</dbReference>
<evidence type="ECO:0000256" key="5">
    <source>
        <dbReference type="ARBA" id="ARBA00022741"/>
    </source>
</evidence>
<dbReference type="NCBIfam" id="TIGR00229">
    <property type="entry name" value="sensory_box"/>
    <property type="match status" value="1"/>
</dbReference>
<reference evidence="12 13" key="1">
    <citation type="journal article" date="2010" name="Stand. Genomic Sci.">
        <title>Complete genome sequence of Arcobacter nitrofigilis type strain (CI).</title>
        <authorList>
            <person name="Pati A."/>
            <person name="Gronow S."/>
            <person name="Lapidus A."/>
            <person name="Copeland A."/>
            <person name="Glavina Del Rio T."/>
            <person name="Nolan M."/>
            <person name="Lucas S."/>
            <person name="Tice H."/>
            <person name="Cheng J.F."/>
            <person name="Han C."/>
            <person name="Chertkov O."/>
            <person name="Bruce D."/>
            <person name="Tapia R."/>
            <person name="Goodwin L."/>
            <person name="Pitluck S."/>
            <person name="Liolios K."/>
            <person name="Ivanova N."/>
            <person name="Mavromatis K."/>
            <person name="Chen A."/>
            <person name="Palaniappan K."/>
            <person name="Land M."/>
            <person name="Hauser L."/>
            <person name="Chang Y.J."/>
            <person name="Jeffries C.D."/>
            <person name="Detter J.C."/>
            <person name="Rohde M."/>
            <person name="Goker M."/>
            <person name="Bristow J."/>
            <person name="Eisen J.A."/>
            <person name="Markowitz V."/>
            <person name="Hugenholtz P."/>
            <person name="Klenk H.P."/>
            <person name="Kyrpides N.C."/>
        </authorList>
    </citation>
    <scope>NUCLEOTIDE SEQUENCE [LARGE SCALE GENOMIC DNA]</scope>
    <source>
        <strain evidence="13">ATCC 33309 / DSM 7299 / CCUG 15893 / LMG 7604 / NCTC 12251 / CI</strain>
    </source>
</reference>
<feature type="transmembrane region" description="Helical" evidence="10">
    <location>
        <begin position="7"/>
        <end position="30"/>
    </location>
</feature>
<keyword evidence="7" id="KW-0067">ATP-binding</keyword>
<dbReference type="KEGG" id="ant:Arnit_0848"/>
<dbReference type="HOGENOM" id="CLU_000445_133_3_7"/>
<dbReference type="SMART" id="SM00387">
    <property type="entry name" value="HATPase_c"/>
    <property type="match status" value="1"/>
</dbReference>
<evidence type="ECO:0000256" key="9">
    <source>
        <dbReference type="SAM" id="Coils"/>
    </source>
</evidence>
<dbReference type="SUPFAM" id="SSF55785">
    <property type="entry name" value="PYP-like sensor domain (PAS domain)"/>
    <property type="match status" value="1"/>
</dbReference>
<dbReference type="Gene3D" id="1.10.287.130">
    <property type="match status" value="1"/>
</dbReference>
<dbReference type="Gene3D" id="3.30.450.20">
    <property type="entry name" value="PAS domain"/>
    <property type="match status" value="1"/>
</dbReference>
<dbReference type="GO" id="GO:0000155">
    <property type="term" value="F:phosphorelay sensor kinase activity"/>
    <property type="evidence" value="ECO:0007669"/>
    <property type="project" value="InterPro"/>
</dbReference>
<evidence type="ECO:0000256" key="2">
    <source>
        <dbReference type="ARBA" id="ARBA00012438"/>
    </source>
</evidence>
<dbReference type="PRINTS" id="PR00344">
    <property type="entry name" value="BCTRLSENSOR"/>
</dbReference>
<protein>
    <recommendedName>
        <fullName evidence="2">histidine kinase</fullName>
        <ecNumber evidence="2">2.7.13.3</ecNumber>
    </recommendedName>
</protein>
<dbReference type="InterPro" id="IPR004358">
    <property type="entry name" value="Sig_transdc_His_kin-like_C"/>
</dbReference>
<keyword evidence="8" id="KW-0902">Two-component regulatory system</keyword>
<feature type="coiled-coil region" evidence="9">
    <location>
        <begin position="140"/>
        <end position="174"/>
    </location>
</feature>
<accession>D5V2T0</accession>
<sequence>MNFIFEEILLILGLIVISLLVFILILVYIINLNKRNKELNYWANSTIEGIALFEDGKLIKANNQVLKILGYKTFQEIYLKSYYDLTAPQEHYLIDKRIKGNYQDKYEIKLMRKDGSFTDALVKGNTIKNTNRRISIFVDISELKNTQRKLKELNLSLEEKINKEIRNNEEQESIMFQQSKFAEMGLMLHMIAHQWRQPLNNISLVVNLLIKKQKNGNLSIDTLDRFKNDFQKQINYLSNTIDDFREFFKPEKFKEKFSLLEMIQSTYSLLKPIFQRNNITFNLNIQVNVEYFGYENELSQVILNILNNSKDALIENNVLNKIVKIDAKESQNYLIINIQDNGKGVKEKNLKKLFEPYFSTKSQKTGTGLGLYMSKIIIEKHFNGNIFCKNILDGFEVTIKLPKIDNN</sequence>
<dbReference type="Pfam" id="PF02518">
    <property type="entry name" value="HATPase_c"/>
    <property type="match status" value="1"/>
</dbReference>
<evidence type="ECO:0000256" key="8">
    <source>
        <dbReference type="ARBA" id="ARBA00023012"/>
    </source>
</evidence>
<organism evidence="12 13">
    <name type="scientific">Arcobacter nitrofigilis (strain ATCC 33309 / DSM 7299 / CCUG 15893 / LMG 7604 / NCTC 12251 / CI)</name>
    <name type="common">Campylobacter nitrofigilis</name>
    <dbReference type="NCBI Taxonomy" id="572480"/>
    <lineage>
        <taxon>Bacteria</taxon>
        <taxon>Pseudomonadati</taxon>
        <taxon>Campylobacterota</taxon>
        <taxon>Epsilonproteobacteria</taxon>
        <taxon>Campylobacterales</taxon>
        <taxon>Arcobacteraceae</taxon>
        <taxon>Arcobacter</taxon>
    </lineage>
</organism>
<evidence type="ECO:0000259" key="11">
    <source>
        <dbReference type="PROSITE" id="PS50109"/>
    </source>
</evidence>
<proteinExistence type="predicted"/>
<keyword evidence="4" id="KW-0808">Transferase</keyword>
<evidence type="ECO:0000256" key="3">
    <source>
        <dbReference type="ARBA" id="ARBA00022553"/>
    </source>
</evidence>
<dbReference type="EC" id="2.7.13.3" evidence="2"/>
<dbReference type="InterPro" id="IPR003661">
    <property type="entry name" value="HisK_dim/P_dom"/>
</dbReference>
<dbReference type="AlphaFoldDB" id="D5V2T0"/>
<dbReference type="SMART" id="SM00388">
    <property type="entry name" value="HisKA"/>
    <property type="match status" value="1"/>
</dbReference>
<dbReference type="InterPro" id="IPR036097">
    <property type="entry name" value="HisK_dim/P_sf"/>
</dbReference>
<dbReference type="CDD" id="cd00082">
    <property type="entry name" value="HisKA"/>
    <property type="match status" value="1"/>
</dbReference>
<dbReference type="SUPFAM" id="SSF47384">
    <property type="entry name" value="Homodimeric domain of signal transducing histidine kinase"/>
    <property type="match status" value="1"/>
</dbReference>
<evidence type="ECO:0000256" key="10">
    <source>
        <dbReference type="SAM" id="Phobius"/>
    </source>
</evidence>
<evidence type="ECO:0000313" key="13">
    <source>
        <dbReference type="Proteomes" id="UP000000939"/>
    </source>
</evidence>
<evidence type="ECO:0000256" key="7">
    <source>
        <dbReference type="ARBA" id="ARBA00022840"/>
    </source>
</evidence>
<feature type="domain" description="Histidine kinase" evidence="11">
    <location>
        <begin position="190"/>
        <end position="405"/>
    </location>
</feature>
<dbReference type="PANTHER" id="PTHR43065">
    <property type="entry name" value="SENSOR HISTIDINE KINASE"/>
    <property type="match status" value="1"/>
</dbReference>
<keyword evidence="10" id="KW-1133">Transmembrane helix</keyword>
<keyword evidence="10" id="KW-0472">Membrane</keyword>
<evidence type="ECO:0000256" key="4">
    <source>
        <dbReference type="ARBA" id="ARBA00022679"/>
    </source>
</evidence>
<keyword evidence="6 12" id="KW-0418">Kinase</keyword>